<keyword evidence="2 6" id="KW-0479">Metal-binding</keyword>
<evidence type="ECO:0000256" key="3">
    <source>
        <dbReference type="ARBA" id="ARBA00022982"/>
    </source>
</evidence>
<dbReference type="InterPro" id="IPR017896">
    <property type="entry name" value="4Fe4S_Fe-S-bd"/>
</dbReference>
<dbReference type="Pfam" id="PF13459">
    <property type="entry name" value="Fer4_15"/>
    <property type="match status" value="1"/>
</dbReference>
<dbReference type="EMBL" id="JAGIZA010000023">
    <property type="protein sequence ID" value="MBP0495886.1"/>
    <property type="molecule type" value="Genomic_DNA"/>
</dbReference>
<feature type="domain" description="4Fe-4S ferredoxin-type" evidence="7">
    <location>
        <begin position="1"/>
        <end position="29"/>
    </location>
</feature>
<organism evidence="8 9">
    <name type="scientific">Roseomonas indoligenes</name>
    <dbReference type="NCBI Taxonomy" id="2820811"/>
    <lineage>
        <taxon>Bacteria</taxon>
        <taxon>Pseudomonadati</taxon>
        <taxon>Pseudomonadota</taxon>
        <taxon>Alphaproteobacteria</taxon>
        <taxon>Acetobacterales</taxon>
        <taxon>Roseomonadaceae</taxon>
        <taxon>Roseomonas</taxon>
    </lineage>
</organism>
<evidence type="ECO:0000313" key="8">
    <source>
        <dbReference type="EMBL" id="MBP0495886.1"/>
    </source>
</evidence>
<evidence type="ECO:0000313" key="9">
    <source>
        <dbReference type="Proteomes" id="UP000677537"/>
    </source>
</evidence>
<evidence type="ECO:0000256" key="1">
    <source>
        <dbReference type="ARBA" id="ARBA00022448"/>
    </source>
</evidence>
<dbReference type="GO" id="GO:0051536">
    <property type="term" value="F:iron-sulfur cluster binding"/>
    <property type="evidence" value="ECO:0007669"/>
    <property type="project" value="UniProtKB-KW"/>
</dbReference>
<dbReference type="PRINTS" id="PR00352">
    <property type="entry name" value="3FE4SFRDOXIN"/>
</dbReference>
<gene>
    <name evidence="8" type="ORF">J5Y10_24085</name>
</gene>
<name>A0A940N4M5_9PROT</name>
<protein>
    <recommendedName>
        <fullName evidence="6">Ferredoxin</fullName>
    </recommendedName>
</protein>
<sequence length="64" mass="7142">MRVTIDKSRCIAAGQCVLNAPFVFDQGEEDGIVILLKEDPPPEQEEHTRRAARLCPAEAIKLHD</sequence>
<dbReference type="Gene3D" id="3.30.70.20">
    <property type="match status" value="1"/>
</dbReference>
<dbReference type="PANTHER" id="PTHR36923">
    <property type="entry name" value="FERREDOXIN"/>
    <property type="match status" value="1"/>
</dbReference>
<evidence type="ECO:0000256" key="2">
    <source>
        <dbReference type="ARBA" id="ARBA00022723"/>
    </source>
</evidence>
<accession>A0A940N4M5</accession>
<keyword evidence="1 6" id="KW-0813">Transport</keyword>
<keyword evidence="9" id="KW-1185">Reference proteome</keyword>
<comment type="function">
    <text evidence="6">Ferredoxins are iron-sulfur proteins that transfer electrons in a wide variety of metabolic reactions.</text>
</comment>
<dbReference type="RefSeq" id="WP_209376683.1">
    <property type="nucleotide sequence ID" value="NZ_JAGIZA010000023.1"/>
</dbReference>
<evidence type="ECO:0000259" key="7">
    <source>
        <dbReference type="PROSITE" id="PS51379"/>
    </source>
</evidence>
<dbReference type="PANTHER" id="PTHR36923:SF3">
    <property type="entry name" value="FERREDOXIN"/>
    <property type="match status" value="1"/>
</dbReference>
<keyword evidence="4 6" id="KW-0408">Iron</keyword>
<reference evidence="8" key="1">
    <citation type="submission" date="2021-03" db="EMBL/GenBank/DDBJ databases">
        <authorList>
            <person name="So Y."/>
        </authorList>
    </citation>
    <scope>NUCLEOTIDE SEQUENCE</scope>
    <source>
        <strain evidence="8">SG15</strain>
    </source>
</reference>
<dbReference type="GO" id="GO:0005506">
    <property type="term" value="F:iron ion binding"/>
    <property type="evidence" value="ECO:0007669"/>
    <property type="project" value="UniProtKB-UniRule"/>
</dbReference>
<dbReference type="AlphaFoldDB" id="A0A940N4M5"/>
<evidence type="ECO:0000256" key="5">
    <source>
        <dbReference type="ARBA" id="ARBA00023014"/>
    </source>
</evidence>
<dbReference type="GO" id="GO:0009055">
    <property type="term" value="F:electron transfer activity"/>
    <property type="evidence" value="ECO:0007669"/>
    <property type="project" value="UniProtKB-UniRule"/>
</dbReference>
<evidence type="ECO:0000256" key="6">
    <source>
        <dbReference type="RuleBase" id="RU368020"/>
    </source>
</evidence>
<dbReference type="InterPro" id="IPR051269">
    <property type="entry name" value="Fe-S_cluster_ET"/>
</dbReference>
<dbReference type="SUPFAM" id="SSF54862">
    <property type="entry name" value="4Fe-4S ferredoxins"/>
    <property type="match status" value="1"/>
</dbReference>
<dbReference type="InterPro" id="IPR001080">
    <property type="entry name" value="3Fe4S_ferredoxin"/>
</dbReference>
<dbReference type="PROSITE" id="PS51379">
    <property type="entry name" value="4FE4S_FER_2"/>
    <property type="match status" value="1"/>
</dbReference>
<keyword evidence="3 6" id="KW-0249">Electron transport</keyword>
<proteinExistence type="predicted"/>
<dbReference type="Proteomes" id="UP000677537">
    <property type="component" value="Unassembled WGS sequence"/>
</dbReference>
<keyword evidence="5 6" id="KW-0411">Iron-sulfur</keyword>
<comment type="caution">
    <text evidence="8">The sequence shown here is derived from an EMBL/GenBank/DDBJ whole genome shotgun (WGS) entry which is preliminary data.</text>
</comment>
<evidence type="ECO:0000256" key="4">
    <source>
        <dbReference type="ARBA" id="ARBA00023004"/>
    </source>
</evidence>